<organism evidence="2 3">
    <name type="scientific">Acorus gramineus</name>
    <name type="common">Dwarf sweet flag</name>
    <dbReference type="NCBI Taxonomy" id="55184"/>
    <lineage>
        <taxon>Eukaryota</taxon>
        <taxon>Viridiplantae</taxon>
        <taxon>Streptophyta</taxon>
        <taxon>Embryophyta</taxon>
        <taxon>Tracheophyta</taxon>
        <taxon>Spermatophyta</taxon>
        <taxon>Magnoliopsida</taxon>
        <taxon>Liliopsida</taxon>
        <taxon>Acoraceae</taxon>
        <taxon>Acorus</taxon>
    </lineage>
</organism>
<sequence>MFSLLSKVKQKVREQGSPLTFPGKQGKDKDGEEEDDTIKEFLNYHVDWVVEWLGASPRTTNFLN</sequence>
<name>A0AAV9BDL5_ACOGR</name>
<reference evidence="2" key="1">
    <citation type="journal article" date="2023" name="Nat. Commun.">
        <title>Diploid and tetraploid genomes of Acorus and the evolution of monocots.</title>
        <authorList>
            <person name="Ma L."/>
            <person name="Liu K.W."/>
            <person name="Li Z."/>
            <person name="Hsiao Y.Y."/>
            <person name="Qi Y."/>
            <person name="Fu T."/>
            <person name="Tang G.D."/>
            <person name="Zhang D."/>
            <person name="Sun W.H."/>
            <person name="Liu D.K."/>
            <person name="Li Y."/>
            <person name="Chen G.Z."/>
            <person name="Liu X.D."/>
            <person name="Liao X.Y."/>
            <person name="Jiang Y.T."/>
            <person name="Yu X."/>
            <person name="Hao Y."/>
            <person name="Huang J."/>
            <person name="Zhao X.W."/>
            <person name="Ke S."/>
            <person name="Chen Y.Y."/>
            <person name="Wu W.L."/>
            <person name="Hsu J.L."/>
            <person name="Lin Y.F."/>
            <person name="Huang M.D."/>
            <person name="Li C.Y."/>
            <person name="Huang L."/>
            <person name="Wang Z.W."/>
            <person name="Zhao X."/>
            <person name="Zhong W.Y."/>
            <person name="Peng D.H."/>
            <person name="Ahmad S."/>
            <person name="Lan S."/>
            <person name="Zhang J.S."/>
            <person name="Tsai W.C."/>
            <person name="Van de Peer Y."/>
            <person name="Liu Z.J."/>
        </authorList>
    </citation>
    <scope>NUCLEOTIDE SEQUENCE</scope>
    <source>
        <strain evidence="2">SCP</strain>
    </source>
</reference>
<evidence type="ECO:0000256" key="1">
    <source>
        <dbReference type="SAM" id="MobiDB-lite"/>
    </source>
</evidence>
<evidence type="ECO:0000313" key="3">
    <source>
        <dbReference type="Proteomes" id="UP001179952"/>
    </source>
</evidence>
<dbReference type="EMBL" id="JAUJYN010000003">
    <property type="protein sequence ID" value="KAK1274706.1"/>
    <property type="molecule type" value="Genomic_DNA"/>
</dbReference>
<reference evidence="2" key="2">
    <citation type="submission" date="2023-06" db="EMBL/GenBank/DDBJ databases">
        <authorList>
            <person name="Ma L."/>
            <person name="Liu K.-W."/>
            <person name="Li Z."/>
            <person name="Hsiao Y.-Y."/>
            <person name="Qi Y."/>
            <person name="Fu T."/>
            <person name="Tang G."/>
            <person name="Zhang D."/>
            <person name="Sun W.-H."/>
            <person name="Liu D.-K."/>
            <person name="Li Y."/>
            <person name="Chen G.-Z."/>
            <person name="Liu X.-D."/>
            <person name="Liao X.-Y."/>
            <person name="Jiang Y.-T."/>
            <person name="Yu X."/>
            <person name="Hao Y."/>
            <person name="Huang J."/>
            <person name="Zhao X.-W."/>
            <person name="Ke S."/>
            <person name="Chen Y.-Y."/>
            <person name="Wu W.-L."/>
            <person name="Hsu J.-L."/>
            <person name="Lin Y.-F."/>
            <person name="Huang M.-D."/>
            <person name="Li C.-Y."/>
            <person name="Huang L."/>
            <person name="Wang Z.-W."/>
            <person name="Zhao X."/>
            <person name="Zhong W.-Y."/>
            <person name="Peng D.-H."/>
            <person name="Ahmad S."/>
            <person name="Lan S."/>
            <person name="Zhang J.-S."/>
            <person name="Tsai W.-C."/>
            <person name="Van De Peer Y."/>
            <person name="Liu Z.-J."/>
        </authorList>
    </citation>
    <scope>NUCLEOTIDE SEQUENCE</scope>
    <source>
        <strain evidence="2">SCP</strain>
        <tissue evidence="2">Leaves</tissue>
    </source>
</reference>
<dbReference type="AlphaFoldDB" id="A0AAV9BDL5"/>
<evidence type="ECO:0000313" key="2">
    <source>
        <dbReference type="EMBL" id="KAK1274706.1"/>
    </source>
</evidence>
<proteinExistence type="predicted"/>
<keyword evidence="3" id="KW-1185">Reference proteome</keyword>
<accession>A0AAV9BDL5</accession>
<gene>
    <name evidence="2" type="ORF">QJS04_geneDACA015930</name>
</gene>
<comment type="caution">
    <text evidence="2">The sequence shown here is derived from an EMBL/GenBank/DDBJ whole genome shotgun (WGS) entry which is preliminary data.</text>
</comment>
<protein>
    <submittedName>
        <fullName evidence="2">Uncharacterized protein</fullName>
    </submittedName>
</protein>
<dbReference type="Proteomes" id="UP001179952">
    <property type="component" value="Unassembled WGS sequence"/>
</dbReference>
<feature type="region of interest" description="Disordered" evidence="1">
    <location>
        <begin position="1"/>
        <end position="34"/>
    </location>
</feature>